<keyword evidence="5" id="KW-1185">Reference proteome</keyword>
<dbReference type="KEGG" id="mmyr:MXMO3_00824"/>
<evidence type="ECO:0000313" key="4">
    <source>
        <dbReference type="EMBL" id="AVX03356.1"/>
    </source>
</evidence>
<feature type="domain" description="HTH tetR-type" evidence="3">
    <location>
        <begin position="14"/>
        <end position="74"/>
    </location>
</feature>
<organism evidence="4 5">
    <name type="scientific">Maritalea myrionectae</name>
    <dbReference type="NCBI Taxonomy" id="454601"/>
    <lineage>
        <taxon>Bacteria</taxon>
        <taxon>Pseudomonadati</taxon>
        <taxon>Pseudomonadota</taxon>
        <taxon>Alphaproteobacteria</taxon>
        <taxon>Hyphomicrobiales</taxon>
        <taxon>Devosiaceae</taxon>
        <taxon>Maritalea</taxon>
    </lineage>
</organism>
<dbReference type="PANTHER" id="PTHR30055:SF196">
    <property type="entry name" value="HTH-TYPE TRANSCRIPTIONAL REGULATOR RUTR"/>
    <property type="match status" value="1"/>
</dbReference>
<evidence type="ECO:0000313" key="5">
    <source>
        <dbReference type="Proteomes" id="UP000258927"/>
    </source>
</evidence>
<dbReference type="GO" id="GO:0000976">
    <property type="term" value="F:transcription cis-regulatory region binding"/>
    <property type="evidence" value="ECO:0007669"/>
    <property type="project" value="TreeGrafter"/>
</dbReference>
<dbReference type="SUPFAM" id="SSF46689">
    <property type="entry name" value="Homeodomain-like"/>
    <property type="match status" value="1"/>
</dbReference>
<gene>
    <name evidence="4" type="ORF">MXMO3_00824</name>
</gene>
<dbReference type="EMBL" id="CP021330">
    <property type="protein sequence ID" value="AVX03356.1"/>
    <property type="molecule type" value="Genomic_DNA"/>
</dbReference>
<evidence type="ECO:0000256" key="2">
    <source>
        <dbReference type="PROSITE-ProRule" id="PRU00335"/>
    </source>
</evidence>
<protein>
    <recommendedName>
        <fullName evidence="3">HTH tetR-type domain-containing protein</fullName>
    </recommendedName>
</protein>
<dbReference type="InterPro" id="IPR009057">
    <property type="entry name" value="Homeodomain-like_sf"/>
</dbReference>
<proteinExistence type="predicted"/>
<feature type="DNA-binding region" description="H-T-H motif" evidence="2">
    <location>
        <begin position="37"/>
        <end position="56"/>
    </location>
</feature>
<dbReference type="AlphaFoldDB" id="A0A2R4MBT9"/>
<dbReference type="Gene3D" id="1.10.357.10">
    <property type="entry name" value="Tetracycline Repressor, domain 2"/>
    <property type="match status" value="1"/>
</dbReference>
<accession>A0A2R4MBT9</accession>
<dbReference type="InterPro" id="IPR001647">
    <property type="entry name" value="HTH_TetR"/>
</dbReference>
<name>A0A2R4MBT9_9HYPH</name>
<dbReference type="PRINTS" id="PR00455">
    <property type="entry name" value="HTHTETR"/>
</dbReference>
<sequence length="187" mass="20884">MDKNELTKREQAKRAKRQLILKSAMDCFIEQGIAQTGIRDIADHAKISLGNLYNHFRRKDELIAEIARIEAQAIAPLISELQTVPAKSADLKPFIDAYLRQISSPAYAILSVEILAAAIRQPKLAEPFEANRKAMIKALVQNTQATTADLEMLLDAIEALGMRCGLEQRKPRRAEKSALYKLAETLT</sequence>
<dbReference type="InterPro" id="IPR050109">
    <property type="entry name" value="HTH-type_TetR-like_transc_reg"/>
</dbReference>
<reference evidence="4 5" key="1">
    <citation type="submission" date="2017-05" db="EMBL/GenBank/DDBJ databases">
        <title>Genome Analysis of Maritalea myrionectae HL2708#5.</title>
        <authorList>
            <consortium name="Cotde Inc.-PKNU"/>
            <person name="Jang D."/>
            <person name="Oh H.-M."/>
        </authorList>
    </citation>
    <scope>NUCLEOTIDE SEQUENCE [LARGE SCALE GENOMIC DNA]</scope>
    <source>
        <strain evidence="4 5">HL2708#5</strain>
    </source>
</reference>
<dbReference type="PANTHER" id="PTHR30055">
    <property type="entry name" value="HTH-TYPE TRANSCRIPTIONAL REGULATOR RUTR"/>
    <property type="match status" value="1"/>
</dbReference>
<dbReference type="STRING" id="1122213.GCA_000423365_01974"/>
<dbReference type="Pfam" id="PF00440">
    <property type="entry name" value="TetR_N"/>
    <property type="match status" value="1"/>
</dbReference>
<keyword evidence="1 2" id="KW-0238">DNA-binding</keyword>
<dbReference type="PROSITE" id="PS50977">
    <property type="entry name" value="HTH_TETR_2"/>
    <property type="match status" value="1"/>
</dbReference>
<dbReference type="Proteomes" id="UP000258927">
    <property type="component" value="Chromosome"/>
</dbReference>
<dbReference type="GO" id="GO:0003700">
    <property type="term" value="F:DNA-binding transcription factor activity"/>
    <property type="evidence" value="ECO:0007669"/>
    <property type="project" value="TreeGrafter"/>
</dbReference>
<evidence type="ECO:0000259" key="3">
    <source>
        <dbReference type="PROSITE" id="PS50977"/>
    </source>
</evidence>
<evidence type="ECO:0000256" key="1">
    <source>
        <dbReference type="ARBA" id="ARBA00023125"/>
    </source>
</evidence>